<dbReference type="InterPro" id="IPR044068">
    <property type="entry name" value="CB"/>
</dbReference>
<keyword evidence="1" id="KW-0238">DNA-binding</keyword>
<protein>
    <submittedName>
        <fullName evidence="4">Tyrosine-type recombinase/integrase</fullName>
    </submittedName>
</protein>
<dbReference type="CDD" id="cd00397">
    <property type="entry name" value="DNA_BRE_C"/>
    <property type="match status" value="1"/>
</dbReference>
<dbReference type="InterPro" id="IPR002104">
    <property type="entry name" value="Integrase_catalytic"/>
</dbReference>
<organism evidence="4 5">
    <name type="scientific">Bifidobacterium phasiani</name>
    <dbReference type="NCBI Taxonomy" id="2834431"/>
    <lineage>
        <taxon>Bacteria</taxon>
        <taxon>Bacillati</taxon>
        <taxon>Actinomycetota</taxon>
        <taxon>Actinomycetes</taxon>
        <taxon>Bifidobacteriales</taxon>
        <taxon>Bifidobacteriaceae</taxon>
        <taxon>Bifidobacterium</taxon>
    </lineage>
</organism>
<name>A0ABS6W9J1_9BIFI</name>
<dbReference type="PANTHER" id="PTHR30349">
    <property type="entry name" value="PHAGE INTEGRASE-RELATED"/>
    <property type="match status" value="1"/>
</dbReference>
<dbReference type="PROSITE" id="PS51900">
    <property type="entry name" value="CB"/>
    <property type="match status" value="1"/>
</dbReference>
<sequence length="276" mass="30416">MSMKPMEFPAAWIDPGHAWLTALAAAGRLPSTIETRRRKLRAFAAWVGKPPTKVTVMDCEAWMGRPELSSETRKGIRATLSEFFQWACDRGVVSVNPAADLPKAKQSRPHPRPCPDSVILRALSRATPSETVMLRLGAECGLRRFEIAKVHSADVMDDLLGRSLVVRGKGDVQRIVPISDDLAEEVIACDGYVFPGRWGGHVEASYVGRHLACLLGKPWTAHSLRHRYATVTYSATHDIYLVSQLLGHASVKTTMSYVAMPDERLRSGMAAVRLTS</sequence>
<evidence type="ECO:0000259" key="3">
    <source>
        <dbReference type="PROSITE" id="PS51900"/>
    </source>
</evidence>
<reference evidence="4 5" key="1">
    <citation type="submission" date="2021-05" db="EMBL/GenBank/DDBJ databases">
        <title>Phylogenetic classification of ten novel species belonging to the genus Bifidobacterium comprising B. colchicus sp. nov., B. abeli sp. nov., B. bicoloris sp. nov., B. guerezis sp. nov., B. rosaliae sp. nov., B. santillanensis sp. nov., B. argentati sp. nov., B. amazzoni sp. nov., B. pluviali sp. nov., and B. pinnaculum sp. nov.</title>
        <authorList>
            <person name="Lugli G.A."/>
            <person name="Ruiz Garcia L."/>
            <person name="Margolles A."/>
            <person name="Ventura M."/>
        </authorList>
    </citation>
    <scope>NUCLEOTIDE SEQUENCE [LARGE SCALE GENOMIC DNA]</scope>
    <source>
        <strain evidence="4 5">6T3</strain>
    </source>
</reference>
<feature type="domain" description="Tyr recombinase" evidence="2">
    <location>
        <begin position="109"/>
        <end position="270"/>
    </location>
</feature>
<gene>
    <name evidence="4" type="ORF">KIH73_07290</name>
</gene>
<evidence type="ECO:0000256" key="1">
    <source>
        <dbReference type="PROSITE-ProRule" id="PRU01248"/>
    </source>
</evidence>
<dbReference type="EMBL" id="JAHBBD010000015">
    <property type="protein sequence ID" value="MBW3083168.1"/>
    <property type="molecule type" value="Genomic_DNA"/>
</dbReference>
<comment type="caution">
    <text evidence="4">The sequence shown here is derived from an EMBL/GenBank/DDBJ whole genome shotgun (WGS) entry which is preliminary data.</text>
</comment>
<feature type="domain" description="Core-binding (CB)" evidence="3">
    <location>
        <begin position="10"/>
        <end position="88"/>
    </location>
</feature>
<evidence type="ECO:0000313" key="4">
    <source>
        <dbReference type="EMBL" id="MBW3083168.1"/>
    </source>
</evidence>
<dbReference type="Proteomes" id="UP000812844">
    <property type="component" value="Unassembled WGS sequence"/>
</dbReference>
<evidence type="ECO:0000313" key="5">
    <source>
        <dbReference type="Proteomes" id="UP000812844"/>
    </source>
</evidence>
<keyword evidence="5" id="KW-1185">Reference proteome</keyword>
<dbReference type="InterPro" id="IPR050090">
    <property type="entry name" value="Tyrosine_recombinase_XerCD"/>
</dbReference>
<dbReference type="PANTHER" id="PTHR30349:SF64">
    <property type="entry name" value="PROPHAGE INTEGRASE INTD-RELATED"/>
    <property type="match status" value="1"/>
</dbReference>
<evidence type="ECO:0000259" key="2">
    <source>
        <dbReference type="PROSITE" id="PS51898"/>
    </source>
</evidence>
<proteinExistence type="predicted"/>
<accession>A0ABS6W9J1</accession>
<dbReference type="PROSITE" id="PS51898">
    <property type="entry name" value="TYR_RECOMBINASE"/>
    <property type="match status" value="1"/>
</dbReference>
<dbReference type="Pfam" id="PF00589">
    <property type="entry name" value="Phage_integrase"/>
    <property type="match status" value="1"/>
</dbReference>